<accession>A0A2C5WD33</accession>
<dbReference type="AlphaFoldDB" id="A0A2C5WD33"/>
<dbReference type="Proteomes" id="UP000222788">
    <property type="component" value="Unassembled WGS sequence"/>
</dbReference>
<proteinExistence type="predicted"/>
<comment type="caution">
    <text evidence="1">The sequence shown here is derived from an EMBL/GenBank/DDBJ whole genome shotgun (WGS) entry which is preliminary data.</text>
</comment>
<evidence type="ECO:0000313" key="2">
    <source>
        <dbReference type="Proteomes" id="UP000222788"/>
    </source>
</evidence>
<dbReference type="EMBL" id="APWK03000131">
    <property type="protein sequence ID" value="PHH50439.1"/>
    <property type="molecule type" value="Genomic_DNA"/>
</dbReference>
<reference evidence="1 2" key="1">
    <citation type="journal article" date="2013" name="Fungal Biol.">
        <title>Analysis of microsatellite markers in the genome of the plant pathogen Ceratocystis fimbriata.</title>
        <authorList>
            <person name="Simpson M.C."/>
            <person name="Wilken P.M."/>
            <person name="Coetzee M.P."/>
            <person name="Wingfield M.J."/>
            <person name="Wingfield B.D."/>
        </authorList>
    </citation>
    <scope>NUCLEOTIDE SEQUENCE [LARGE SCALE GENOMIC DNA]</scope>
    <source>
        <strain evidence="1 2">CBS 114723</strain>
    </source>
</reference>
<name>A0A2C5WD33_9PEZI</name>
<reference evidence="1 2" key="2">
    <citation type="journal article" date="2013" name="IMA Fungus">
        <title>IMA Genome-F 1: Ceratocystis fimbriata: Draft nuclear genome sequence for the plant pathogen, Ceratocystis fimbriata.</title>
        <authorList>
            <person name="Wilken P.M."/>
            <person name="Steenkamp E.T."/>
            <person name="Wingfield M.J."/>
            <person name="de Beer Z.W."/>
            <person name="Wingfield B.D."/>
        </authorList>
    </citation>
    <scope>NUCLEOTIDE SEQUENCE [LARGE SCALE GENOMIC DNA]</scope>
    <source>
        <strain evidence="1 2">CBS 114723</strain>
    </source>
</reference>
<organism evidence="1 2">
    <name type="scientific">Ceratocystis fimbriata CBS 114723</name>
    <dbReference type="NCBI Taxonomy" id="1035309"/>
    <lineage>
        <taxon>Eukaryota</taxon>
        <taxon>Fungi</taxon>
        <taxon>Dikarya</taxon>
        <taxon>Ascomycota</taxon>
        <taxon>Pezizomycotina</taxon>
        <taxon>Sordariomycetes</taxon>
        <taxon>Hypocreomycetidae</taxon>
        <taxon>Microascales</taxon>
        <taxon>Ceratocystidaceae</taxon>
        <taxon>Ceratocystis</taxon>
    </lineage>
</organism>
<protein>
    <submittedName>
        <fullName evidence="1">Uncharacterized protein</fullName>
    </submittedName>
</protein>
<keyword evidence="2" id="KW-1185">Reference proteome</keyword>
<sequence>MAMALSLYLPTGFSPGGRPAISHDTGSQQFDHKPLSLLRIDSTRDSTCVSSRAIMLGRA</sequence>
<evidence type="ECO:0000313" key="1">
    <source>
        <dbReference type="EMBL" id="PHH50439.1"/>
    </source>
</evidence>
<gene>
    <name evidence="1" type="ORF">CFIMG_007425RA00001</name>
</gene>